<organism evidence="2 3">
    <name type="scientific">Mycena venus</name>
    <dbReference type="NCBI Taxonomy" id="2733690"/>
    <lineage>
        <taxon>Eukaryota</taxon>
        <taxon>Fungi</taxon>
        <taxon>Dikarya</taxon>
        <taxon>Basidiomycota</taxon>
        <taxon>Agaricomycotina</taxon>
        <taxon>Agaricomycetes</taxon>
        <taxon>Agaricomycetidae</taxon>
        <taxon>Agaricales</taxon>
        <taxon>Marasmiineae</taxon>
        <taxon>Mycenaceae</taxon>
        <taxon>Mycena</taxon>
    </lineage>
</organism>
<gene>
    <name evidence="2" type="ORF">MVEN_02332600</name>
</gene>
<protein>
    <submittedName>
        <fullName evidence="2">Uncharacterized protein</fullName>
    </submittedName>
</protein>
<dbReference type="AlphaFoldDB" id="A0A8H7CDN9"/>
<name>A0A8H7CDN9_9AGAR</name>
<dbReference type="OrthoDB" id="2987633at2759"/>
<feature type="compositionally biased region" description="Basic and acidic residues" evidence="1">
    <location>
        <begin position="9"/>
        <end position="25"/>
    </location>
</feature>
<dbReference type="Proteomes" id="UP000620124">
    <property type="component" value="Unassembled WGS sequence"/>
</dbReference>
<evidence type="ECO:0000256" key="1">
    <source>
        <dbReference type="SAM" id="MobiDB-lite"/>
    </source>
</evidence>
<accession>A0A8H7CDN9</accession>
<dbReference type="EMBL" id="JACAZI010000028">
    <property type="protein sequence ID" value="KAF7333759.1"/>
    <property type="molecule type" value="Genomic_DNA"/>
</dbReference>
<evidence type="ECO:0000313" key="2">
    <source>
        <dbReference type="EMBL" id="KAF7333759.1"/>
    </source>
</evidence>
<proteinExistence type="predicted"/>
<feature type="region of interest" description="Disordered" evidence="1">
    <location>
        <begin position="1"/>
        <end position="25"/>
    </location>
</feature>
<reference evidence="2" key="1">
    <citation type="submission" date="2020-05" db="EMBL/GenBank/DDBJ databases">
        <title>Mycena genomes resolve the evolution of fungal bioluminescence.</title>
        <authorList>
            <person name="Tsai I.J."/>
        </authorList>
    </citation>
    <scope>NUCLEOTIDE SEQUENCE</scope>
    <source>
        <strain evidence="2">CCC161011</strain>
    </source>
</reference>
<sequence>MIHSLTPPVEHRRSAPIEPELAHDPVPKPRSRRCFMCGTMGRHPLDFRICPCTAVLLRRSLAKINEHGRLVLFDGLPLPMTRHPAGVAAHLISPFRNPTRIVPKPSKSPPAPRAVHILSHPVSSELHDRVPRLSCEFNLRDPACIVPQSPEPVPVLRIAHIPPQPVSVEPCVPPLPCEFNPSSLHAIQPVDCAVPESERIPFQRTIPSYDHTYHDPSGALSRARALWIGVLLDSLLNSVFQSQLRAILILLDRLSAEDPSTLWERIQPVFTRISHFIPVA</sequence>
<keyword evidence="3" id="KW-1185">Reference proteome</keyword>
<comment type="caution">
    <text evidence="2">The sequence shown here is derived from an EMBL/GenBank/DDBJ whole genome shotgun (WGS) entry which is preliminary data.</text>
</comment>
<evidence type="ECO:0000313" key="3">
    <source>
        <dbReference type="Proteomes" id="UP000620124"/>
    </source>
</evidence>